<dbReference type="HOGENOM" id="CLU_118482_8_2_11"/>
<feature type="binding site" evidence="8">
    <location>
        <position position="104"/>
    </location>
    <ligand>
        <name>Mg(2+)</name>
        <dbReference type="ChEBI" id="CHEBI:18420"/>
    </ligand>
</feature>
<proteinExistence type="inferred from homology"/>
<dbReference type="Pfam" id="PF01850">
    <property type="entry name" value="PIN"/>
    <property type="match status" value="1"/>
</dbReference>
<feature type="domain" description="PIN" evidence="9">
    <location>
        <begin position="2"/>
        <end position="129"/>
    </location>
</feature>
<dbReference type="GO" id="GO:0000287">
    <property type="term" value="F:magnesium ion binding"/>
    <property type="evidence" value="ECO:0007669"/>
    <property type="project" value="UniProtKB-UniRule"/>
</dbReference>
<evidence type="ECO:0000256" key="2">
    <source>
        <dbReference type="ARBA" id="ARBA00022649"/>
    </source>
</evidence>
<evidence type="ECO:0000313" key="11">
    <source>
        <dbReference type="Proteomes" id="UP000009159"/>
    </source>
</evidence>
<evidence type="ECO:0000256" key="4">
    <source>
        <dbReference type="ARBA" id="ARBA00022723"/>
    </source>
</evidence>
<dbReference type="PANTHER" id="PTHR33653:SF1">
    <property type="entry name" value="RIBONUCLEASE VAPC2"/>
    <property type="match status" value="1"/>
</dbReference>
<protein>
    <recommendedName>
        <fullName evidence="8">Ribonuclease VapC</fullName>
        <shortName evidence="8">RNase VapC</shortName>
        <ecNumber evidence="8">3.1.-.-</ecNumber>
    </recommendedName>
    <alternativeName>
        <fullName evidence="8">Toxin VapC</fullName>
    </alternativeName>
</protein>
<evidence type="ECO:0000256" key="3">
    <source>
        <dbReference type="ARBA" id="ARBA00022722"/>
    </source>
</evidence>
<dbReference type="AlphaFoldDB" id="A1T5T4"/>
<dbReference type="GO" id="GO:0004540">
    <property type="term" value="F:RNA nuclease activity"/>
    <property type="evidence" value="ECO:0007669"/>
    <property type="project" value="InterPro"/>
</dbReference>
<dbReference type="InterPro" id="IPR029060">
    <property type="entry name" value="PIN-like_dom_sf"/>
</dbReference>
<keyword evidence="2 8" id="KW-1277">Toxin-antitoxin system</keyword>
<organism evidence="10 11">
    <name type="scientific">Mycolicibacterium vanbaalenii (strain DSM 7251 / JCM 13017 / BCRC 16820 / KCTC 9966 / NRRL B-24157 / PYR-1)</name>
    <name type="common">Mycobacterium vanbaalenii</name>
    <dbReference type="NCBI Taxonomy" id="350058"/>
    <lineage>
        <taxon>Bacteria</taxon>
        <taxon>Bacillati</taxon>
        <taxon>Actinomycetota</taxon>
        <taxon>Actinomycetes</taxon>
        <taxon>Mycobacteriales</taxon>
        <taxon>Mycobacteriaceae</taxon>
        <taxon>Mycolicibacterium</taxon>
    </lineage>
</organism>
<comment type="similarity">
    <text evidence="7 8">Belongs to the PINc/VapC protein family.</text>
</comment>
<keyword evidence="4 8" id="KW-0479">Metal-binding</keyword>
<dbReference type="PANTHER" id="PTHR33653">
    <property type="entry name" value="RIBONUCLEASE VAPC2"/>
    <property type="match status" value="1"/>
</dbReference>
<gene>
    <name evidence="8" type="primary">vapC</name>
    <name evidence="10" type="ordered locus">Mvan_1710</name>
</gene>
<name>A1T5T4_MYCVP</name>
<evidence type="ECO:0000259" key="9">
    <source>
        <dbReference type="Pfam" id="PF01850"/>
    </source>
</evidence>
<dbReference type="InterPro" id="IPR002716">
    <property type="entry name" value="PIN_dom"/>
</dbReference>
<evidence type="ECO:0000256" key="7">
    <source>
        <dbReference type="ARBA" id="ARBA00038093"/>
    </source>
</evidence>
<reference evidence="10" key="1">
    <citation type="submission" date="2006-12" db="EMBL/GenBank/DDBJ databases">
        <title>Complete sequence of Mycobacterium vanbaalenii PYR-1.</title>
        <authorList>
            <consortium name="US DOE Joint Genome Institute"/>
            <person name="Copeland A."/>
            <person name="Lucas S."/>
            <person name="Lapidus A."/>
            <person name="Barry K."/>
            <person name="Detter J.C."/>
            <person name="Glavina del Rio T."/>
            <person name="Hammon N."/>
            <person name="Israni S."/>
            <person name="Dalin E."/>
            <person name="Tice H."/>
            <person name="Pitluck S."/>
            <person name="Singan V."/>
            <person name="Schmutz J."/>
            <person name="Larimer F."/>
            <person name="Land M."/>
            <person name="Hauser L."/>
            <person name="Kyrpides N."/>
            <person name="Anderson I.J."/>
            <person name="Miller C."/>
            <person name="Richardson P."/>
        </authorList>
    </citation>
    <scope>NUCLEOTIDE SEQUENCE [LARGE SCALE GENOMIC DNA]</scope>
    <source>
        <strain evidence="10">PYR-1</strain>
    </source>
</reference>
<dbReference type="InterPro" id="IPR022907">
    <property type="entry name" value="VapC_family"/>
</dbReference>
<dbReference type="EC" id="3.1.-.-" evidence="8"/>
<dbReference type="eggNOG" id="COG1487">
    <property type="taxonomic scope" value="Bacteria"/>
</dbReference>
<keyword evidence="6 8" id="KW-0460">Magnesium</keyword>
<dbReference type="HAMAP" id="MF_00265">
    <property type="entry name" value="VapC_Nob1"/>
    <property type="match status" value="1"/>
</dbReference>
<evidence type="ECO:0000256" key="1">
    <source>
        <dbReference type="ARBA" id="ARBA00001946"/>
    </source>
</evidence>
<keyword evidence="5 8" id="KW-0378">Hydrolase</keyword>
<feature type="binding site" evidence="8">
    <location>
        <position position="5"/>
    </location>
    <ligand>
        <name>Mg(2+)</name>
        <dbReference type="ChEBI" id="CHEBI:18420"/>
    </ligand>
</feature>
<dbReference type="GO" id="GO:0090729">
    <property type="term" value="F:toxin activity"/>
    <property type="evidence" value="ECO:0007669"/>
    <property type="project" value="UniProtKB-KW"/>
</dbReference>
<dbReference type="CDD" id="cd18731">
    <property type="entry name" value="PIN_NgFitB-like"/>
    <property type="match status" value="1"/>
</dbReference>
<dbReference type="Gene3D" id="3.40.50.1010">
    <property type="entry name" value="5'-nuclease"/>
    <property type="match status" value="1"/>
</dbReference>
<dbReference type="RefSeq" id="WP_011778954.1">
    <property type="nucleotide sequence ID" value="NC_008726.1"/>
</dbReference>
<accession>A1T5T4</accession>
<keyword evidence="8" id="KW-0800">Toxin</keyword>
<dbReference type="KEGG" id="mva:Mvan_1710"/>
<evidence type="ECO:0000256" key="8">
    <source>
        <dbReference type="HAMAP-Rule" id="MF_00265"/>
    </source>
</evidence>
<dbReference type="GO" id="GO:0016787">
    <property type="term" value="F:hydrolase activity"/>
    <property type="evidence" value="ECO:0007669"/>
    <property type="project" value="UniProtKB-KW"/>
</dbReference>
<keyword evidence="3 8" id="KW-0540">Nuclease</keyword>
<comment type="function">
    <text evidence="8">Toxic component of a toxin-antitoxin (TA) system. An RNase.</text>
</comment>
<evidence type="ECO:0000313" key="10">
    <source>
        <dbReference type="EMBL" id="ABM12534.1"/>
    </source>
</evidence>
<comment type="cofactor">
    <cofactor evidence="1 8">
        <name>Mg(2+)</name>
        <dbReference type="ChEBI" id="CHEBI:18420"/>
    </cofactor>
</comment>
<keyword evidence="11" id="KW-1185">Reference proteome</keyword>
<dbReference type="EMBL" id="CP000511">
    <property type="protein sequence ID" value="ABM12534.1"/>
    <property type="molecule type" value="Genomic_DNA"/>
</dbReference>
<dbReference type="SUPFAM" id="SSF88723">
    <property type="entry name" value="PIN domain-like"/>
    <property type="match status" value="1"/>
</dbReference>
<dbReference type="Proteomes" id="UP000009159">
    <property type="component" value="Chromosome"/>
</dbReference>
<sequence length="140" mass="15432">MILLDTNVLSALMRDRPDPVVVDWLDSEPAESIWTTSITIFEIRTGISLLVQGRRRSALDHSFTQLLAEDLDGRVQVFDLAAAVAAGELAAEQQRNGRTVEIRDVQIAGIAASRRAVLATRNTRHFEAAGIELINPWAAR</sequence>
<dbReference type="STRING" id="350058.Mvan_1710"/>
<evidence type="ECO:0000256" key="5">
    <source>
        <dbReference type="ARBA" id="ARBA00022801"/>
    </source>
</evidence>
<evidence type="ECO:0000256" key="6">
    <source>
        <dbReference type="ARBA" id="ARBA00022842"/>
    </source>
</evidence>
<dbReference type="InterPro" id="IPR050556">
    <property type="entry name" value="Type_II_TA_system_RNase"/>
</dbReference>